<reference evidence="2" key="1">
    <citation type="submission" date="2016-11" db="UniProtKB">
        <authorList>
            <consortium name="WormBaseParasite"/>
        </authorList>
    </citation>
    <scope>IDENTIFICATION</scope>
    <source>
        <strain evidence="2">KR3021</strain>
    </source>
</reference>
<evidence type="ECO:0000313" key="2">
    <source>
        <dbReference type="WBParaSite" id="RSKR_0000381500.1"/>
    </source>
</evidence>
<accession>A0AC35TSB1</accession>
<dbReference type="Proteomes" id="UP000095286">
    <property type="component" value="Unplaced"/>
</dbReference>
<proteinExistence type="predicted"/>
<evidence type="ECO:0000313" key="1">
    <source>
        <dbReference type="Proteomes" id="UP000095286"/>
    </source>
</evidence>
<dbReference type="WBParaSite" id="RSKR_0000381500.1">
    <property type="protein sequence ID" value="RSKR_0000381500.1"/>
    <property type="gene ID" value="RSKR_0000381500"/>
</dbReference>
<organism evidence="1 2">
    <name type="scientific">Rhabditophanes sp. KR3021</name>
    <dbReference type="NCBI Taxonomy" id="114890"/>
    <lineage>
        <taxon>Eukaryota</taxon>
        <taxon>Metazoa</taxon>
        <taxon>Ecdysozoa</taxon>
        <taxon>Nematoda</taxon>
        <taxon>Chromadorea</taxon>
        <taxon>Rhabditida</taxon>
        <taxon>Tylenchina</taxon>
        <taxon>Panagrolaimomorpha</taxon>
        <taxon>Strongyloidoidea</taxon>
        <taxon>Alloionematidae</taxon>
        <taxon>Rhabditophanes</taxon>
    </lineage>
</organism>
<name>A0AC35TSB1_9BILA</name>
<sequence length="164" mass="18395">MLWIFALLLLPIYGNCFFFGGGQQCNCGARSLMPSPCAQSPCFESMPSCAPSCSSPCSKKRVSRAINDLEDHANEDRDNTKCNNKLLKQVMIDNMSNDVKKSKTDILVAVEKQFKLTFNVICANGDFSYLTTTRMFCLVTLPQINCYSFLSEMTEEVEAQKKLQ</sequence>
<protein>
    <submittedName>
        <fullName evidence="2">Ground-like domain-containing protein</fullName>
    </submittedName>
</protein>